<protein>
    <submittedName>
        <fullName evidence="1">NAD(P)/FAD-dependent oxidoreductase</fullName>
    </submittedName>
</protein>
<evidence type="ECO:0000313" key="1">
    <source>
        <dbReference type="EMBL" id="MBJ8341999.1"/>
    </source>
</evidence>
<sequence length="509" mass="56876">MTEKATDTSADSHTYTTLIIGAGFSGLGTAFKLKQAGIDDIVLLERSSRLGGTWRDNTYPGAAVDIPSMLYSFSFAPNPRWSRTFAPGPEIRRHIEGLADRFDVKRLIRFNEEVVALEFVEADGIWIVTTRAGEKLRARTVVSAGGPLSDSSFPKIKGIDDFQGHKILSSKWDHDYDMAGKHVAVIGTGASAVQIVPELVKTAKSVKVFQRTPGWILPRPDFPVPEALQKLYEVVPATQRLSRTALFYGHETLATGLVWNSPITTLIQKIAMANLRAQVKDPWLRRQLTPEFRAGCKRLIASSDFYPALQAENCKLITWPIARISENGIRTAEGIEHQFDCIVFATGYDVHLDGPPFAVTGRGGRTLEEKWHGHASAYKSAHTNGFPNLFFTNGPNSGPGHNSLLVYLEGQIDYAVRSIKTIVDMDLHYLDVREDVERKYNAQIQKRLKHTTWMTGCRSWYLTADGYNASMYPGFATQYLSQMRSFKARDYLMVQRSAHPAQPQVVHAR</sequence>
<dbReference type="RefSeq" id="WP_199707171.1">
    <property type="nucleotide sequence ID" value="NZ_JAEMNV010000009.1"/>
</dbReference>
<proteinExistence type="predicted"/>
<dbReference type="PANTHER" id="PTHR42877:SF4">
    <property type="entry name" value="FAD_NAD(P)-BINDING DOMAIN-CONTAINING PROTEIN-RELATED"/>
    <property type="match status" value="1"/>
</dbReference>
<dbReference type="PANTHER" id="PTHR42877">
    <property type="entry name" value="L-ORNITHINE N(5)-MONOOXYGENASE-RELATED"/>
    <property type="match status" value="1"/>
</dbReference>
<dbReference type="Gene3D" id="3.50.50.60">
    <property type="entry name" value="FAD/NAD(P)-binding domain"/>
    <property type="match status" value="2"/>
</dbReference>
<dbReference type="AlphaFoldDB" id="A0A934U5X9"/>
<dbReference type="InterPro" id="IPR036188">
    <property type="entry name" value="FAD/NAD-bd_sf"/>
</dbReference>
<evidence type="ECO:0000313" key="2">
    <source>
        <dbReference type="Proteomes" id="UP000655868"/>
    </source>
</evidence>
<accession>A0A934U5X9</accession>
<keyword evidence="2" id="KW-1185">Reference proteome</keyword>
<gene>
    <name evidence="1" type="ORF">JGU71_24225</name>
</gene>
<dbReference type="Proteomes" id="UP000655868">
    <property type="component" value="Unassembled WGS sequence"/>
</dbReference>
<reference evidence="1" key="1">
    <citation type="submission" date="2020-12" db="EMBL/GenBank/DDBJ databases">
        <title>Antrihabitans popcorni sp. nov. and Antrihabitans auranticaus sp. nov., isolated from a larva cave.</title>
        <authorList>
            <person name="Lee S.D."/>
            <person name="Kim I.S."/>
        </authorList>
    </citation>
    <scope>NUCLEOTIDE SEQUENCE</scope>
    <source>
        <strain evidence="1">YC3-6</strain>
    </source>
</reference>
<dbReference type="EMBL" id="JAEMNV010000009">
    <property type="protein sequence ID" value="MBJ8341999.1"/>
    <property type="molecule type" value="Genomic_DNA"/>
</dbReference>
<dbReference type="InterPro" id="IPR051209">
    <property type="entry name" value="FAD-bind_Monooxygenase_sf"/>
</dbReference>
<comment type="caution">
    <text evidence="1">The sequence shown here is derived from an EMBL/GenBank/DDBJ whole genome shotgun (WGS) entry which is preliminary data.</text>
</comment>
<name>A0A934U5X9_9NOCA</name>
<organism evidence="1 2">
    <name type="scientific">Antrihabitans stalagmiti</name>
    <dbReference type="NCBI Taxonomy" id="2799499"/>
    <lineage>
        <taxon>Bacteria</taxon>
        <taxon>Bacillati</taxon>
        <taxon>Actinomycetota</taxon>
        <taxon>Actinomycetes</taxon>
        <taxon>Mycobacteriales</taxon>
        <taxon>Nocardiaceae</taxon>
        <taxon>Antrihabitans</taxon>
    </lineage>
</organism>
<dbReference type="SUPFAM" id="SSF51905">
    <property type="entry name" value="FAD/NAD(P)-binding domain"/>
    <property type="match status" value="2"/>
</dbReference>
<dbReference type="Pfam" id="PF13738">
    <property type="entry name" value="Pyr_redox_3"/>
    <property type="match status" value="1"/>
</dbReference>